<evidence type="ECO:0000256" key="1">
    <source>
        <dbReference type="ARBA" id="ARBA00023015"/>
    </source>
</evidence>
<dbReference type="Gene3D" id="1.10.357.10">
    <property type="entry name" value="Tetracycline Repressor, domain 2"/>
    <property type="match status" value="1"/>
</dbReference>
<dbReference type="EMBL" id="CP071793">
    <property type="protein sequence ID" value="QTD51681.1"/>
    <property type="molecule type" value="Genomic_DNA"/>
</dbReference>
<reference evidence="5" key="1">
    <citation type="submission" date="2021-03" db="EMBL/GenBank/DDBJ databases">
        <title>Acanthopleuribacteraceae sp. M133.</title>
        <authorList>
            <person name="Wang G."/>
        </authorList>
    </citation>
    <scope>NUCLEOTIDE SEQUENCE</scope>
    <source>
        <strain evidence="5">M133</strain>
    </source>
</reference>
<keyword evidence="6" id="KW-1185">Reference proteome</keyword>
<dbReference type="InterPro" id="IPR001647">
    <property type="entry name" value="HTH_TetR"/>
</dbReference>
<proteinExistence type="predicted"/>
<dbReference type="InterPro" id="IPR009057">
    <property type="entry name" value="Homeodomain-like_sf"/>
</dbReference>
<keyword evidence="1" id="KW-0805">Transcription regulation</keyword>
<dbReference type="GO" id="GO:0003677">
    <property type="term" value="F:DNA binding"/>
    <property type="evidence" value="ECO:0007669"/>
    <property type="project" value="UniProtKB-KW"/>
</dbReference>
<accession>A0A8A4TRP8</accession>
<keyword evidence="3" id="KW-0804">Transcription</keyword>
<feature type="domain" description="HTH tetR-type" evidence="4">
    <location>
        <begin position="12"/>
        <end position="48"/>
    </location>
</feature>
<evidence type="ECO:0000256" key="3">
    <source>
        <dbReference type="ARBA" id="ARBA00023163"/>
    </source>
</evidence>
<gene>
    <name evidence="5" type="ORF">J3U87_04355</name>
</gene>
<protein>
    <submittedName>
        <fullName evidence="5">TetR/AcrR family transcriptional regulator</fullName>
    </submittedName>
</protein>
<evidence type="ECO:0000313" key="5">
    <source>
        <dbReference type="EMBL" id="QTD51681.1"/>
    </source>
</evidence>
<sequence>MPAPLLPRDQVLAKIIEEFRHWGYDGTTLSRLSQATGLVKASLYHYFPKGKPDMGRAVLRALGDQIATLVLQPLAEEGSREEKLARMNAGLLEFYAEGSASCALEIFSLGTAKELFGEEVRQKMIGLRDALAFFVVESGVDLATALKRAEYGVSLVQGSLIMARGLDDHRVFQRAVEALPGLLFPEIPVAP</sequence>
<evidence type="ECO:0000313" key="6">
    <source>
        <dbReference type="Proteomes" id="UP000663929"/>
    </source>
</evidence>
<dbReference type="RefSeq" id="WP_237381807.1">
    <property type="nucleotide sequence ID" value="NZ_CP071793.1"/>
</dbReference>
<organism evidence="5 6">
    <name type="scientific">Sulfidibacter corallicola</name>
    <dbReference type="NCBI Taxonomy" id="2818388"/>
    <lineage>
        <taxon>Bacteria</taxon>
        <taxon>Pseudomonadati</taxon>
        <taxon>Acidobacteriota</taxon>
        <taxon>Holophagae</taxon>
        <taxon>Acanthopleuribacterales</taxon>
        <taxon>Acanthopleuribacteraceae</taxon>
        <taxon>Sulfidibacter</taxon>
    </lineage>
</organism>
<dbReference type="PANTHER" id="PTHR47506">
    <property type="entry name" value="TRANSCRIPTIONAL REGULATORY PROTEIN"/>
    <property type="match status" value="1"/>
</dbReference>
<evidence type="ECO:0000259" key="4">
    <source>
        <dbReference type="Pfam" id="PF00440"/>
    </source>
</evidence>
<dbReference type="KEGG" id="scor:J3U87_04355"/>
<dbReference type="Pfam" id="PF00440">
    <property type="entry name" value="TetR_N"/>
    <property type="match status" value="1"/>
</dbReference>
<evidence type="ECO:0000256" key="2">
    <source>
        <dbReference type="ARBA" id="ARBA00023125"/>
    </source>
</evidence>
<name>A0A8A4TRP8_SULCO</name>
<dbReference type="SUPFAM" id="SSF46689">
    <property type="entry name" value="Homeodomain-like"/>
    <property type="match status" value="1"/>
</dbReference>
<dbReference type="PANTHER" id="PTHR47506:SF1">
    <property type="entry name" value="HTH-TYPE TRANSCRIPTIONAL REGULATOR YJDC"/>
    <property type="match status" value="1"/>
</dbReference>
<keyword evidence="2" id="KW-0238">DNA-binding</keyword>
<dbReference type="Proteomes" id="UP000663929">
    <property type="component" value="Chromosome"/>
</dbReference>
<dbReference type="AlphaFoldDB" id="A0A8A4TRP8"/>